<keyword evidence="3 7" id="KW-0645">Protease</keyword>
<dbReference type="PRINTS" id="PR00127">
    <property type="entry name" value="CLPPROTEASEP"/>
</dbReference>
<dbReference type="GO" id="GO:0051117">
    <property type="term" value="F:ATPase binding"/>
    <property type="evidence" value="ECO:0007669"/>
    <property type="project" value="TreeGrafter"/>
</dbReference>
<organism evidence="10 11">
    <name type="scientific">Candidatus Woykebacteria bacterium RIFCSPLOWO2_01_FULL_41_12</name>
    <dbReference type="NCBI Taxonomy" id="1802604"/>
    <lineage>
        <taxon>Bacteria</taxon>
        <taxon>Candidatus Woykeibacteriota</taxon>
    </lineage>
</organism>
<feature type="active site" evidence="7 8">
    <location>
        <position position="118"/>
    </location>
</feature>
<dbReference type="Gene3D" id="3.90.226.10">
    <property type="entry name" value="2-enoyl-CoA Hydratase, Chain A, domain 1"/>
    <property type="match status" value="1"/>
</dbReference>
<evidence type="ECO:0000256" key="8">
    <source>
        <dbReference type="PROSITE-ProRule" id="PRU10086"/>
    </source>
</evidence>
<dbReference type="InterPro" id="IPR033135">
    <property type="entry name" value="ClpP_His_AS"/>
</dbReference>
<evidence type="ECO:0000256" key="7">
    <source>
        <dbReference type="HAMAP-Rule" id="MF_00444"/>
    </source>
</evidence>
<evidence type="ECO:0000256" key="9">
    <source>
        <dbReference type="RuleBase" id="RU003567"/>
    </source>
</evidence>
<gene>
    <name evidence="7" type="primary">clpP</name>
    <name evidence="10" type="ORF">A3A57_02620</name>
</gene>
<evidence type="ECO:0000256" key="4">
    <source>
        <dbReference type="ARBA" id="ARBA00022801"/>
    </source>
</evidence>
<name>A0A1G1WVF5_9BACT</name>
<evidence type="ECO:0000313" key="11">
    <source>
        <dbReference type="Proteomes" id="UP000179279"/>
    </source>
</evidence>
<evidence type="ECO:0000256" key="3">
    <source>
        <dbReference type="ARBA" id="ARBA00022670"/>
    </source>
</evidence>
<accession>A0A1G1WVF5</accession>
<keyword evidence="5 7" id="KW-0720">Serine protease</keyword>
<dbReference type="FunFam" id="3.90.226.10:FF:000001">
    <property type="entry name" value="ATP-dependent Clp protease proteolytic subunit"/>
    <property type="match status" value="1"/>
</dbReference>
<dbReference type="GO" id="GO:0004176">
    <property type="term" value="F:ATP-dependent peptidase activity"/>
    <property type="evidence" value="ECO:0007669"/>
    <property type="project" value="InterPro"/>
</dbReference>
<dbReference type="PANTHER" id="PTHR10381">
    <property type="entry name" value="ATP-DEPENDENT CLP PROTEASE PROTEOLYTIC SUBUNIT"/>
    <property type="match status" value="1"/>
</dbReference>
<dbReference type="Proteomes" id="UP000179279">
    <property type="component" value="Unassembled WGS sequence"/>
</dbReference>
<comment type="similarity">
    <text evidence="1 7 9">Belongs to the peptidase S14 family.</text>
</comment>
<dbReference type="InterPro" id="IPR001907">
    <property type="entry name" value="ClpP"/>
</dbReference>
<comment type="caution">
    <text evidence="10">The sequence shown here is derived from an EMBL/GenBank/DDBJ whole genome shotgun (WGS) entry which is preliminary data.</text>
</comment>
<evidence type="ECO:0000256" key="6">
    <source>
        <dbReference type="ARBA" id="ARBA00034021"/>
    </source>
</evidence>
<dbReference type="InterPro" id="IPR023562">
    <property type="entry name" value="ClpP/TepA"/>
</dbReference>
<dbReference type="NCBIfam" id="NF009205">
    <property type="entry name" value="PRK12553.1"/>
    <property type="match status" value="1"/>
</dbReference>
<dbReference type="NCBIfam" id="NF001368">
    <property type="entry name" value="PRK00277.1"/>
    <property type="match status" value="1"/>
</dbReference>
<evidence type="ECO:0000256" key="2">
    <source>
        <dbReference type="ARBA" id="ARBA00022490"/>
    </source>
</evidence>
<keyword evidence="4 7" id="KW-0378">Hydrolase</keyword>
<evidence type="ECO:0000313" key="10">
    <source>
        <dbReference type="EMBL" id="OGY31748.1"/>
    </source>
</evidence>
<dbReference type="SUPFAM" id="SSF52096">
    <property type="entry name" value="ClpP/crotonase"/>
    <property type="match status" value="1"/>
</dbReference>
<dbReference type="CDD" id="cd07017">
    <property type="entry name" value="S14_ClpP_2"/>
    <property type="match status" value="1"/>
</dbReference>
<dbReference type="GO" id="GO:0009368">
    <property type="term" value="C:endopeptidase Clp complex"/>
    <property type="evidence" value="ECO:0007669"/>
    <property type="project" value="TreeGrafter"/>
</dbReference>
<dbReference type="AlphaFoldDB" id="A0A1G1WVF5"/>
<dbReference type="PROSITE" id="PS00382">
    <property type="entry name" value="CLP_PROTEASE_HIS"/>
    <property type="match status" value="1"/>
</dbReference>
<dbReference type="EMBL" id="MHDA01000027">
    <property type="protein sequence ID" value="OGY31748.1"/>
    <property type="molecule type" value="Genomic_DNA"/>
</dbReference>
<dbReference type="GO" id="GO:0006515">
    <property type="term" value="P:protein quality control for misfolded or incompletely synthesized proteins"/>
    <property type="evidence" value="ECO:0007669"/>
    <property type="project" value="TreeGrafter"/>
</dbReference>
<sequence>MVIKRDPRGERAYDIYSRLLEERIIFISGSITDELANIVIAELLFLENENNEKDINIYINSPGGYVHSTLAIYDTMRYVRPDISTVCVGMAASGAAVLLAGGTKGKRYALPNAKVMIHQPMTEISGQATDIKIHADEILKMKKKLNDILARATRQSISKVEADTERDFFMDSHEAKKYGLIDGVIEERRGGFGPKFKERAGESLTIKK</sequence>
<proteinExistence type="inferred from homology"/>
<dbReference type="GO" id="GO:0004252">
    <property type="term" value="F:serine-type endopeptidase activity"/>
    <property type="evidence" value="ECO:0007669"/>
    <property type="project" value="UniProtKB-UniRule"/>
</dbReference>
<comment type="function">
    <text evidence="7">Cleaves peptides in various proteins in a process that requires ATP hydrolysis. Has a chymotrypsin-like activity. Plays a major role in the degradation of misfolded proteins.</text>
</comment>
<dbReference type="InterPro" id="IPR029045">
    <property type="entry name" value="ClpP/crotonase-like_dom_sf"/>
</dbReference>
<dbReference type="EC" id="3.4.21.92" evidence="7"/>
<protein>
    <recommendedName>
        <fullName evidence="7 9">ATP-dependent Clp protease proteolytic subunit</fullName>
        <ecNumber evidence="7">3.4.21.92</ecNumber>
    </recommendedName>
    <alternativeName>
        <fullName evidence="7">Endopeptidase Clp</fullName>
    </alternativeName>
</protein>
<dbReference type="Pfam" id="PF00574">
    <property type="entry name" value="CLP_protease"/>
    <property type="match status" value="1"/>
</dbReference>
<comment type="catalytic activity">
    <reaction evidence="6 7 8">
        <text>Hydrolysis of proteins to small peptides in the presence of ATP and magnesium. alpha-casein is the usual test substrate. In the absence of ATP, only oligopeptides shorter than five residues are hydrolyzed (such as succinyl-Leu-Tyr-|-NHMec, and Leu-Tyr-Leu-|-Tyr-Trp, in which cleavage of the -Tyr-|-Leu- and -Tyr-|-Trp bonds also occurs).</text>
        <dbReference type="EC" id="3.4.21.92"/>
    </reaction>
</comment>
<dbReference type="PANTHER" id="PTHR10381:SF70">
    <property type="entry name" value="ATP-DEPENDENT CLP PROTEASE PROTEOLYTIC SUBUNIT"/>
    <property type="match status" value="1"/>
</dbReference>
<dbReference type="HAMAP" id="MF_00444">
    <property type="entry name" value="ClpP"/>
    <property type="match status" value="1"/>
</dbReference>
<feature type="active site" description="Nucleophile" evidence="7">
    <location>
        <position position="93"/>
    </location>
</feature>
<evidence type="ECO:0000256" key="1">
    <source>
        <dbReference type="ARBA" id="ARBA00007039"/>
    </source>
</evidence>
<keyword evidence="2 7" id="KW-0963">Cytoplasm</keyword>
<comment type="subcellular location">
    <subcellularLocation>
        <location evidence="7">Cytoplasm</location>
    </subcellularLocation>
</comment>
<reference evidence="10 11" key="1">
    <citation type="journal article" date="2016" name="Nat. Commun.">
        <title>Thousands of microbial genomes shed light on interconnected biogeochemical processes in an aquifer system.</title>
        <authorList>
            <person name="Anantharaman K."/>
            <person name="Brown C.T."/>
            <person name="Hug L.A."/>
            <person name="Sharon I."/>
            <person name="Castelle C.J."/>
            <person name="Probst A.J."/>
            <person name="Thomas B.C."/>
            <person name="Singh A."/>
            <person name="Wilkins M.J."/>
            <person name="Karaoz U."/>
            <person name="Brodie E.L."/>
            <person name="Williams K.H."/>
            <person name="Hubbard S.S."/>
            <person name="Banfield J.F."/>
        </authorList>
    </citation>
    <scope>NUCLEOTIDE SEQUENCE [LARGE SCALE GENOMIC DNA]</scope>
</reference>
<comment type="subunit">
    <text evidence="7">Fourteen ClpP subunits assemble into 2 heptameric rings which stack back to back to give a disk-like structure with a central cavity, resembling the structure of eukaryotic proteasomes.</text>
</comment>
<evidence type="ECO:0000256" key="5">
    <source>
        <dbReference type="ARBA" id="ARBA00022825"/>
    </source>
</evidence>
<dbReference type="GO" id="GO:0005737">
    <property type="term" value="C:cytoplasm"/>
    <property type="evidence" value="ECO:0007669"/>
    <property type="project" value="UniProtKB-SubCell"/>
</dbReference>